<dbReference type="PROSITE" id="PS51257">
    <property type="entry name" value="PROKAR_LIPOPROTEIN"/>
    <property type="match status" value="1"/>
</dbReference>
<dbReference type="Proteomes" id="UP001597032">
    <property type="component" value="Unassembled WGS sequence"/>
</dbReference>
<proteinExistence type="predicted"/>
<comment type="caution">
    <text evidence="1">The sequence shown here is derived from an EMBL/GenBank/DDBJ whole genome shotgun (WGS) entry which is preliminary data.</text>
</comment>
<organism evidence="1 2">
    <name type="scientific">Lutibacter aestuarii</name>
    <dbReference type="NCBI Taxonomy" id="861111"/>
    <lineage>
        <taxon>Bacteria</taxon>
        <taxon>Pseudomonadati</taxon>
        <taxon>Bacteroidota</taxon>
        <taxon>Flavobacteriia</taxon>
        <taxon>Flavobacteriales</taxon>
        <taxon>Flavobacteriaceae</taxon>
        <taxon>Lutibacter</taxon>
    </lineage>
</organism>
<name>A0ABW2Z5D6_9FLAO</name>
<protein>
    <submittedName>
        <fullName evidence="1">Uncharacterized protein</fullName>
    </submittedName>
</protein>
<sequence length="136" mass="15319">MKKISIYFLAVVGILSCSKDNDIPSEKELATPTLSWKANGIDVNYLELSITISSDDNLPSGKIDFKVDNINIDVFTPIKGTQIYISSFSFKDTNEHSANLIYSFTDGRTAINKTFKIKKIETENLEKSSKENWEDI</sequence>
<gene>
    <name evidence="1" type="ORF">ACFQZW_04580</name>
</gene>
<accession>A0ABW2Z5D6</accession>
<dbReference type="RefSeq" id="WP_372801918.1">
    <property type="nucleotide sequence ID" value="NZ_JBHTIC010000005.1"/>
</dbReference>
<reference evidence="2" key="1">
    <citation type="journal article" date="2019" name="Int. J. Syst. Evol. Microbiol.">
        <title>The Global Catalogue of Microorganisms (GCM) 10K type strain sequencing project: providing services to taxonomists for standard genome sequencing and annotation.</title>
        <authorList>
            <consortium name="The Broad Institute Genomics Platform"/>
            <consortium name="The Broad Institute Genome Sequencing Center for Infectious Disease"/>
            <person name="Wu L."/>
            <person name="Ma J."/>
        </authorList>
    </citation>
    <scope>NUCLEOTIDE SEQUENCE [LARGE SCALE GENOMIC DNA]</scope>
    <source>
        <strain evidence="2">CCUG 60022</strain>
    </source>
</reference>
<dbReference type="EMBL" id="JBHTIC010000005">
    <property type="protein sequence ID" value="MFD0761347.1"/>
    <property type="molecule type" value="Genomic_DNA"/>
</dbReference>
<evidence type="ECO:0000313" key="1">
    <source>
        <dbReference type="EMBL" id="MFD0761347.1"/>
    </source>
</evidence>
<evidence type="ECO:0000313" key="2">
    <source>
        <dbReference type="Proteomes" id="UP001597032"/>
    </source>
</evidence>
<keyword evidence="2" id="KW-1185">Reference proteome</keyword>